<evidence type="ECO:0000313" key="3">
    <source>
        <dbReference type="Proteomes" id="UP000005239"/>
    </source>
</evidence>
<gene>
    <name evidence="2" type="primary">WBGene00103043</name>
</gene>
<feature type="region of interest" description="Disordered" evidence="1">
    <location>
        <begin position="1"/>
        <end position="26"/>
    </location>
</feature>
<reference evidence="3" key="1">
    <citation type="journal article" date="2008" name="Nat. Genet.">
        <title>The Pristionchus pacificus genome provides a unique perspective on nematode lifestyle and parasitism.</title>
        <authorList>
            <person name="Dieterich C."/>
            <person name="Clifton S.W."/>
            <person name="Schuster L.N."/>
            <person name="Chinwalla A."/>
            <person name="Delehaunty K."/>
            <person name="Dinkelacker I."/>
            <person name="Fulton L."/>
            <person name="Fulton R."/>
            <person name="Godfrey J."/>
            <person name="Minx P."/>
            <person name="Mitreva M."/>
            <person name="Roeseler W."/>
            <person name="Tian H."/>
            <person name="Witte H."/>
            <person name="Yang S.P."/>
            <person name="Wilson R.K."/>
            <person name="Sommer R.J."/>
        </authorList>
    </citation>
    <scope>NUCLEOTIDE SEQUENCE [LARGE SCALE GENOMIC DNA]</scope>
    <source>
        <strain evidence="3">PS312</strain>
    </source>
</reference>
<evidence type="ECO:0000256" key="1">
    <source>
        <dbReference type="SAM" id="MobiDB-lite"/>
    </source>
</evidence>
<accession>A0A2A6C078</accession>
<reference evidence="2" key="2">
    <citation type="submission" date="2022-06" db="UniProtKB">
        <authorList>
            <consortium name="EnsemblMetazoa"/>
        </authorList>
    </citation>
    <scope>IDENTIFICATION</scope>
    <source>
        <strain evidence="2">PS312</strain>
    </source>
</reference>
<sequence>MTSLVDMEREKASESPSSSTSSTIQKKSKPLFKEEWSKIYLGELVIKSFYFPTAAKKRIATSTIKGIYYRKQDFIPTIGDVEHWGMKTSPCWWACDFQRKWRVNAPDADRKGTAYYNVVVDCGESTMKGFTTANLRELRSVLRKECRPDLVVKEGFP</sequence>
<evidence type="ECO:0000313" key="2">
    <source>
        <dbReference type="EnsemblMetazoa" id="PPA13489.1"/>
    </source>
</evidence>
<dbReference type="PANTHER" id="PTHR35373:SF3">
    <property type="entry name" value="ACTIVATOR OF HSP90 ATPASE HOMOLOG 1-LIKE PROTEIN"/>
    <property type="match status" value="1"/>
</dbReference>
<dbReference type="Proteomes" id="UP000005239">
    <property type="component" value="Unassembled WGS sequence"/>
</dbReference>
<dbReference type="OrthoDB" id="10001099at2759"/>
<feature type="compositionally biased region" description="Basic and acidic residues" evidence="1">
    <location>
        <begin position="1"/>
        <end position="13"/>
    </location>
</feature>
<dbReference type="AlphaFoldDB" id="A0A2A6C078"/>
<accession>A0A8R1U952</accession>
<proteinExistence type="predicted"/>
<dbReference type="PANTHER" id="PTHR35373">
    <property type="entry name" value="PROTEIN CBG16894"/>
    <property type="match status" value="1"/>
</dbReference>
<protein>
    <submittedName>
        <fullName evidence="2">Uncharacterized protein</fullName>
    </submittedName>
</protein>
<name>A0A2A6C078_PRIPA</name>
<keyword evidence="3" id="KW-1185">Reference proteome</keyword>
<feature type="compositionally biased region" description="Low complexity" evidence="1">
    <location>
        <begin position="14"/>
        <end position="25"/>
    </location>
</feature>
<organism evidence="2 3">
    <name type="scientific">Pristionchus pacificus</name>
    <name type="common">Parasitic nematode worm</name>
    <dbReference type="NCBI Taxonomy" id="54126"/>
    <lineage>
        <taxon>Eukaryota</taxon>
        <taxon>Metazoa</taxon>
        <taxon>Ecdysozoa</taxon>
        <taxon>Nematoda</taxon>
        <taxon>Chromadorea</taxon>
        <taxon>Rhabditida</taxon>
        <taxon>Rhabditina</taxon>
        <taxon>Diplogasteromorpha</taxon>
        <taxon>Diplogasteroidea</taxon>
        <taxon>Neodiplogasteridae</taxon>
        <taxon>Pristionchus</taxon>
    </lineage>
</organism>
<dbReference type="EnsemblMetazoa" id="PPA13489.1">
    <property type="protein sequence ID" value="PPA13489.1"/>
    <property type="gene ID" value="WBGene00103043"/>
</dbReference>